<dbReference type="GO" id="GO:0051287">
    <property type="term" value="F:NAD binding"/>
    <property type="evidence" value="ECO:0007669"/>
    <property type="project" value="InterPro"/>
</dbReference>
<comment type="similarity">
    <text evidence="3">Belongs to the aspartate-semialdehyde dehydrogenase family.</text>
</comment>
<proteinExistence type="inferred from homology"/>
<comment type="caution">
    <text evidence="12">The sequence shown here is derived from an EMBL/GenBank/DDBJ whole genome shotgun (WGS) entry which is preliminary data.</text>
</comment>
<dbReference type="GO" id="GO:0004073">
    <property type="term" value="F:aspartate-semialdehyde dehydrogenase activity"/>
    <property type="evidence" value="ECO:0007669"/>
    <property type="project" value="UniProtKB-EC"/>
</dbReference>
<dbReference type="EMBL" id="BART01016307">
    <property type="protein sequence ID" value="GAG80060.1"/>
    <property type="molecule type" value="Genomic_DNA"/>
</dbReference>
<reference evidence="12" key="1">
    <citation type="journal article" date="2014" name="Front. Microbiol.">
        <title>High frequency of phylogenetically diverse reductive dehalogenase-homologous genes in deep subseafloor sedimentary metagenomes.</title>
        <authorList>
            <person name="Kawai M."/>
            <person name="Futagami T."/>
            <person name="Toyoda A."/>
            <person name="Takaki Y."/>
            <person name="Nishi S."/>
            <person name="Hori S."/>
            <person name="Arai W."/>
            <person name="Tsubouchi T."/>
            <person name="Morono Y."/>
            <person name="Uchiyama I."/>
            <person name="Ito T."/>
            <person name="Fujiyama A."/>
            <person name="Inagaki F."/>
            <person name="Takami H."/>
        </authorList>
    </citation>
    <scope>NUCLEOTIDE SEQUENCE</scope>
    <source>
        <strain evidence="12">Expedition CK06-06</strain>
    </source>
</reference>
<name>X1ACA8_9ZZZZ</name>
<evidence type="ECO:0000256" key="8">
    <source>
        <dbReference type="ARBA" id="ARBA00023002"/>
    </source>
</evidence>
<evidence type="ECO:0000256" key="5">
    <source>
        <dbReference type="ARBA" id="ARBA00022605"/>
    </source>
</evidence>
<keyword evidence="7" id="KW-0521">NADP</keyword>
<dbReference type="UniPathway" id="UPA00050">
    <property type="reaction ID" value="UER00463"/>
</dbReference>
<evidence type="ECO:0000259" key="11">
    <source>
        <dbReference type="Pfam" id="PF02774"/>
    </source>
</evidence>
<dbReference type="GO" id="GO:0009086">
    <property type="term" value="P:methionine biosynthetic process"/>
    <property type="evidence" value="ECO:0007669"/>
    <property type="project" value="UniProtKB-KW"/>
</dbReference>
<gene>
    <name evidence="12" type="ORF">S01H4_31403</name>
</gene>
<keyword evidence="6" id="KW-0791">Threonine biosynthesis</keyword>
<protein>
    <recommendedName>
        <fullName evidence="4">aspartate-semialdehyde dehydrogenase</fullName>
        <ecNumber evidence="4">1.2.1.11</ecNumber>
    </recommendedName>
</protein>
<dbReference type="InterPro" id="IPR000319">
    <property type="entry name" value="Asp-semialdehyde_DH_CS"/>
</dbReference>
<evidence type="ECO:0000256" key="1">
    <source>
        <dbReference type="ARBA" id="ARBA00005021"/>
    </source>
</evidence>
<evidence type="ECO:0000256" key="3">
    <source>
        <dbReference type="ARBA" id="ARBA00010584"/>
    </source>
</evidence>
<evidence type="ECO:0000256" key="7">
    <source>
        <dbReference type="ARBA" id="ARBA00022857"/>
    </source>
</evidence>
<dbReference type="GO" id="GO:0009089">
    <property type="term" value="P:lysine biosynthetic process via diaminopimelate"/>
    <property type="evidence" value="ECO:0007669"/>
    <property type="project" value="UniProtKB-UniPathway"/>
</dbReference>
<sequence>LIILICFSAINMPKKEQIRELEYEYAKNGIPVISNNSAHRWTPDVPMIIGEINSEHANVIPIQQKNNGFTRGFIVVKPNCSLQSYLTPIYALEKAGYKVDKLIITTLQAVSGAGYPGVPSLDIVDNIVPYISGEEKKTEEEPLKILGKIGESGIENDNSIQISATCTRVPVSYGHTASVNVKIKGEIKFQKRVDKVLQEKDRYQSYKLAEQKTLPPEVRQKLEKINLLHEKAVKEEKLGQYPRVLGRYEFLLELYKSIPKEIMNFTKEIYETENKIESIREKI</sequence>
<dbReference type="GO" id="GO:0050661">
    <property type="term" value="F:NADP binding"/>
    <property type="evidence" value="ECO:0007669"/>
    <property type="project" value="InterPro"/>
</dbReference>
<keyword evidence="5" id="KW-0028">Amino-acid biosynthesis</keyword>
<accession>X1ACA8</accession>
<keyword evidence="8" id="KW-0560">Oxidoreductase</keyword>
<feature type="domain" description="Semialdehyde dehydrogenase dimerisation" evidence="11">
    <location>
        <begin position="93"/>
        <end position="215"/>
    </location>
</feature>
<feature type="domain" description="Semialdehyde dehydrogenase NAD-binding" evidence="10">
    <location>
        <begin position="16"/>
        <end position="57"/>
    </location>
</feature>
<comment type="pathway">
    <text evidence="2">Amino-acid biosynthesis; L-threonine biosynthesis; L-threonine from L-aspartate: step 2/5.</text>
</comment>
<dbReference type="InterPro" id="IPR036291">
    <property type="entry name" value="NAD(P)-bd_dom_sf"/>
</dbReference>
<evidence type="ECO:0000313" key="12">
    <source>
        <dbReference type="EMBL" id="GAG80060.1"/>
    </source>
</evidence>
<evidence type="ECO:0000256" key="2">
    <source>
        <dbReference type="ARBA" id="ARBA00005097"/>
    </source>
</evidence>
<feature type="non-terminal residue" evidence="12">
    <location>
        <position position="1"/>
    </location>
</feature>
<evidence type="ECO:0000256" key="4">
    <source>
        <dbReference type="ARBA" id="ARBA00013120"/>
    </source>
</evidence>
<dbReference type="SUPFAM" id="SSF55347">
    <property type="entry name" value="Glyceraldehyde-3-phosphate dehydrogenase-like, C-terminal domain"/>
    <property type="match status" value="1"/>
</dbReference>
<dbReference type="InterPro" id="IPR051823">
    <property type="entry name" value="ASADH-related"/>
</dbReference>
<dbReference type="PANTHER" id="PTHR46718">
    <property type="entry name" value="ASPARTATE-SEMIALDEHYDE DEHYDROGENASE"/>
    <property type="match status" value="1"/>
</dbReference>
<dbReference type="GO" id="GO:0009088">
    <property type="term" value="P:threonine biosynthetic process"/>
    <property type="evidence" value="ECO:0007669"/>
    <property type="project" value="UniProtKB-UniPathway"/>
</dbReference>
<dbReference type="EC" id="1.2.1.11" evidence="4"/>
<dbReference type="UniPathway" id="UPA00034">
    <property type="reaction ID" value="UER00016"/>
</dbReference>
<dbReference type="GO" id="GO:0046983">
    <property type="term" value="F:protein dimerization activity"/>
    <property type="evidence" value="ECO:0007669"/>
    <property type="project" value="InterPro"/>
</dbReference>
<keyword evidence="9" id="KW-0486">Methionine biosynthesis</keyword>
<dbReference type="UniPathway" id="UPA00051">
    <property type="reaction ID" value="UER00464"/>
</dbReference>
<dbReference type="Gene3D" id="3.30.360.10">
    <property type="entry name" value="Dihydrodipicolinate Reductase, domain 2"/>
    <property type="match status" value="1"/>
</dbReference>
<dbReference type="SUPFAM" id="SSF51735">
    <property type="entry name" value="NAD(P)-binding Rossmann-fold domains"/>
    <property type="match status" value="1"/>
</dbReference>
<evidence type="ECO:0000256" key="9">
    <source>
        <dbReference type="ARBA" id="ARBA00023167"/>
    </source>
</evidence>
<dbReference type="Gene3D" id="3.40.50.720">
    <property type="entry name" value="NAD(P)-binding Rossmann-like Domain"/>
    <property type="match status" value="1"/>
</dbReference>
<evidence type="ECO:0000256" key="6">
    <source>
        <dbReference type="ARBA" id="ARBA00022697"/>
    </source>
</evidence>
<comment type="pathway">
    <text evidence="1">Amino-acid biosynthesis; L-methionine biosynthesis via de novo pathway; L-homoserine from L-aspartate: step 2/3.</text>
</comment>
<dbReference type="PANTHER" id="PTHR46718:SF1">
    <property type="entry name" value="ASPARTATE-SEMIALDEHYDE DEHYDROGENASE"/>
    <property type="match status" value="1"/>
</dbReference>
<dbReference type="Pfam" id="PF01118">
    <property type="entry name" value="Semialdhyde_dh"/>
    <property type="match status" value="1"/>
</dbReference>
<dbReference type="InterPro" id="IPR012280">
    <property type="entry name" value="Semialdhyde_DH_dimer_dom"/>
</dbReference>
<organism evidence="12">
    <name type="scientific">marine sediment metagenome</name>
    <dbReference type="NCBI Taxonomy" id="412755"/>
    <lineage>
        <taxon>unclassified sequences</taxon>
        <taxon>metagenomes</taxon>
        <taxon>ecological metagenomes</taxon>
    </lineage>
</organism>
<dbReference type="AlphaFoldDB" id="X1ACA8"/>
<dbReference type="PROSITE" id="PS01103">
    <property type="entry name" value="ASD"/>
    <property type="match status" value="1"/>
</dbReference>
<dbReference type="InterPro" id="IPR000534">
    <property type="entry name" value="Semialdehyde_DH_NAD-bd"/>
</dbReference>
<evidence type="ECO:0000259" key="10">
    <source>
        <dbReference type="Pfam" id="PF01118"/>
    </source>
</evidence>
<dbReference type="CDD" id="cd18130">
    <property type="entry name" value="ASADH_C_arch_fung_like"/>
    <property type="match status" value="1"/>
</dbReference>
<dbReference type="Pfam" id="PF02774">
    <property type="entry name" value="Semialdhyde_dhC"/>
    <property type="match status" value="1"/>
</dbReference>